<accession>A0ABR1XUE6</accession>
<reference evidence="2 3" key="1">
    <citation type="journal article" date="2022" name="G3 (Bethesda)">
        <title>Enemy or ally: a genomic approach to elucidate the lifestyle of Phyllosticta citrichinaensis.</title>
        <authorList>
            <person name="Buijs V.A."/>
            <person name="Groenewald J.Z."/>
            <person name="Haridas S."/>
            <person name="LaButti K.M."/>
            <person name="Lipzen A."/>
            <person name="Martin F.M."/>
            <person name="Barry K."/>
            <person name="Grigoriev I.V."/>
            <person name="Crous P.W."/>
            <person name="Seidl M.F."/>
        </authorList>
    </citation>
    <scope>NUCLEOTIDE SEQUENCE [LARGE SCALE GENOMIC DNA]</scope>
    <source>
        <strain evidence="2 3">CBS 129764</strain>
    </source>
</reference>
<gene>
    <name evidence="2" type="ORF">IWX90DRAFT_415122</name>
</gene>
<protein>
    <submittedName>
        <fullName evidence="2">Uncharacterized protein</fullName>
    </submittedName>
</protein>
<proteinExistence type="predicted"/>
<feature type="region of interest" description="Disordered" evidence="1">
    <location>
        <begin position="16"/>
        <end position="40"/>
    </location>
</feature>
<evidence type="ECO:0000313" key="3">
    <source>
        <dbReference type="Proteomes" id="UP001456524"/>
    </source>
</evidence>
<evidence type="ECO:0000313" key="2">
    <source>
        <dbReference type="EMBL" id="KAK8166761.1"/>
    </source>
</evidence>
<comment type="caution">
    <text evidence="2">The sequence shown here is derived from an EMBL/GenBank/DDBJ whole genome shotgun (WGS) entry which is preliminary data.</text>
</comment>
<dbReference type="Proteomes" id="UP001456524">
    <property type="component" value="Unassembled WGS sequence"/>
</dbReference>
<keyword evidence="3" id="KW-1185">Reference proteome</keyword>
<evidence type="ECO:0000256" key="1">
    <source>
        <dbReference type="SAM" id="MobiDB-lite"/>
    </source>
</evidence>
<feature type="region of interest" description="Disordered" evidence="1">
    <location>
        <begin position="68"/>
        <end position="87"/>
    </location>
</feature>
<sequence length="240" mass="26592">MGDTIKTFFRNGSLRKQSKPIRPVQSLPYTTAAPGAPPRHGLAPLKGDISPATHGIWTSTIETFDHLDSQTEQKHRQPQTDVAQNDGHSFTNAHTAEVRSPIVQGHDNGQSYGAEATSDLGEEVDWDHTIGIALTTDHVKYIERVEGVDCHRGVTGRAHRVWEDSHPPVDLTWDYATQSKLEETGADKVEFFFDLQAALDKASDFRENQPRYRQTSRGIAAEAHRTDASQSPALPMGMEI</sequence>
<organism evidence="2 3">
    <name type="scientific">Phyllosticta citrichinensis</name>
    <dbReference type="NCBI Taxonomy" id="1130410"/>
    <lineage>
        <taxon>Eukaryota</taxon>
        <taxon>Fungi</taxon>
        <taxon>Dikarya</taxon>
        <taxon>Ascomycota</taxon>
        <taxon>Pezizomycotina</taxon>
        <taxon>Dothideomycetes</taxon>
        <taxon>Dothideomycetes incertae sedis</taxon>
        <taxon>Botryosphaeriales</taxon>
        <taxon>Phyllostictaceae</taxon>
        <taxon>Phyllosticta</taxon>
    </lineage>
</organism>
<feature type="region of interest" description="Disordered" evidence="1">
    <location>
        <begin position="206"/>
        <end position="240"/>
    </location>
</feature>
<name>A0ABR1XUE6_9PEZI</name>
<dbReference type="EMBL" id="JBBWUH010000005">
    <property type="protein sequence ID" value="KAK8166761.1"/>
    <property type="molecule type" value="Genomic_DNA"/>
</dbReference>